<evidence type="ECO:0000313" key="2">
    <source>
        <dbReference type="EMBL" id="KAL0926366.1"/>
    </source>
</evidence>
<feature type="transmembrane region" description="Helical" evidence="1">
    <location>
        <begin position="12"/>
        <end position="33"/>
    </location>
</feature>
<name>A0ABD0VUB6_DENTH</name>
<protein>
    <submittedName>
        <fullName evidence="2">Uncharacterized protein</fullName>
    </submittedName>
</protein>
<gene>
    <name evidence="2" type="ORF">M5K25_002588</name>
</gene>
<reference evidence="2 3" key="1">
    <citation type="journal article" date="2024" name="Plant Biotechnol. J.">
        <title>Dendrobium thyrsiflorum genome and its molecular insights into genes involved in important horticultural traits.</title>
        <authorList>
            <person name="Chen B."/>
            <person name="Wang J.Y."/>
            <person name="Zheng P.J."/>
            <person name="Li K.L."/>
            <person name="Liang Y.M."/>
            <person name="Chen X.F."/>
            <person name="Zhang C."/>
            <person name="Zhao X."/>
            <person name="He X."/>
            <person name="Zhang G.Q."/>
            <person name="Liu Z.J."/>
            <person name="Xu Q."/>
        </authorList>
    </citation>
    <scope>NUCLEOTIDE SEQUENCE [LARGE SCALE GENOMIC DNA]</scope>
    <source>
        <strain evidence="2">GZMU011</strain>
    </source>
</reference>
<organism evidence="2 3">
    <name type="scientific">Dendrobium thyrsiflorum</name>
    <name type="common">Pinecone-like raceme dendrobium</name>
    <name type="synonym">Orchid</name>
    <dbReference type="NCBI Taxonomy" id="117978"/>
    <lineage>
        <taxon>Eukaryota</taxon>
        <taxon>Viridiplantae</taxon>
        <taxon>Streptophyta</taxon>
        <taxon>Embryophyta</taxon>
        <taxon>Tracheophyta</taxon>
        <taxon>Spermatophyta</taxon>
        <taxon>Magnoliopsida</taxon>
        <taxon>Liliopsida</taxon>
        <taxon>Asparagales</taxon>
        <taxon>Orchidaceae</taxon>
        <taxon>Epidendroideae</taxon>
        <taxon>Malaxideae</taxon>
        <taxon>Dendrobiinae</taxon>
        <taxon>Dendrobium</taxon>
    </lineage>
</organism>
<proteinExistence type="predicted"/>
<dbReference type="Proteomes" id="UP001552299">
    <property type="component" value="Unassembled WGS sequence"/>
</dbReference>
<sequence length="146" mass="16326">MTAQDLNILPLRFIIILVINFLICSGILVLLILRNKIIHVALSLSKLHLIHTLTCIPVQESLSPEHGSELFTYPSEHLLSMMLTTRSGQLQSTEADIIEGLIVKNHALISVLNQLVDRKSCIIGFDDCIGNLRGREDREGLMESEK</sequence>
<evidence type="ECO:0000256" key="1">
    <source>
        <dbReference type="SAM" id="Phobius"/>
    </source>
</evidence>
<evidence type="ECO:0000313" key="3">
    <source>
        <dbReference type="Proteomes" id="UP001552299"/>
    </source>
</evidence>
<keyword evidence="3" id="KW-1185">Reference proteome</keyword>
<comment type="caution">
    <text evidence="2">The sequence shown here is derived from an EMBL/GenBank/DDBJ whole genome shotgun (WGS) entry which is preliminary data.</text>
</comment>
<keyword evidence="1" id="KW-1133">Transmembrane helix</keyword>
<keyword evidence="1" id="KW-0472">Membrane</keyword>
<dbReference type="AlphaFoldDB" id="A0ABD0VUB6"/>
<keyword evidence="1" id="KW-0812">Transmembrane</keyword>
<dbReference type="EMBL" id="JANQDX010000003">
    <property type="protein sequence ID" value="KAL0926366.1"/>
    <property type="molecule type" value="Genomic_DNA"/>
</dbReference>
<accession>A0ABD0VUB6</accession>